<gene>
    <name evidence="1" type="ORF">G9U52_17170</name>
</gene>
<dbReference type="Proteomes" id="UP001165962">
    <property type="component" value="Unassembled WGS sequence"/>
</dbReference>
<reference evidence="1" key="1">
    <citation type="submission" date="2020-03" db="EMBL/GenBank/DDBJ databases">
        <title>Draft sequencing of Paenibacilllus sp. S3N08.</title>
        <authorList>
            <person name="Kim D.-U."/>
        </authorList>
    </citation>
    <scope>NUCLEOTIDE SEQUENCE</scope>
    <source>
        <strain evidence="1">S3N08</strain>
    </source>
</reference>
<dbReference type="EMBL" id="JAAOIW010000005">
    <property type="protein sequence ID" value="NHN31566.1"/>
    <property type="molecule type" value="Genomic_DNA"/>
</dbReference>
<accession>A0ABX0J702</accession>
<comment type="caution">
    <text evidence="1">The sequence shown here is derived from an EMBL/GenBank/DDBJ whole genome shotgun (WGS) entry which is preliminary data.</text>
</comment>
<evidence type="ECO:0000313" key="1">
    <source>
        <dbReference type="EMBL" id="NHN31566.1"/>
    </source>
</evidence>
<dbReference type="RefSeq" id="WP_166151698.1">
    <property type="nucleotide sequence ID" value="NZ_JAAOIW010000005.1"/>
</dbReference>
<sequence length="159" mass="18353">MLTFEQKLEVLESFPELQRNNVSMGRVNFHYEDSGFDKKNVAYHLHPNGNGYVYGGRLHDYETDDKGFVNIREYSAEELRALVAKSIQSLTVKRSNKPLASSEGVQEELWTGPNNESLLVKYEDELWYIYAGVNLESAFETYEEAEQYCEEEGFSKAQD</sequence>
<proteinExistence type="predicted"/>
<organism evidence="1 2">
    <name type="scientific">Paenibacillus agricola</name>
    <dbReference type="NCBI Taxonomy" id="2716264"/>
    <lineage>
        <taxon>Bacteria</taxon>
        <taxon>Bacillati</taxon>
        <taxon>Bacillota</taxon>
        <taxon>Bacilli</taxon>
        <taxon>Bacillales</taxon>
        <taxon>Paenibacillaceae</taxon>
        <taxon>Paenibacillus</taxon>
    </lineage>
</organism>
<evidence type="ECO:0000313" key="2">
    <source>
        <dbReference type="Proteomes" id="UP001165962"/>
    </source>
</evidence>
<keyword evidence="2" id="KW-1185">Reference proteome</keyword>
<name>A0ABX0J702_9BACL</name>
<protein>
    <submittedName>
        <fullName evidence="1">Uncharacterized protein</fullName>
    </submittedName>
</protein>